<keyword evidence="7" id="KW-1185">Reference proteome</keyword>
<reference evidence="8" key="1">
    <citation type="submission" date="2022-11" db="UniProtKB">
        <authorList>
            <consortium name="WormBaseParasite"/>
        </authorList>
    </citation>
    <scope>IDENTIFICATION</scope>
</reference>
<organism evidence="7 8">
    <name type="scientific">Ditylenchus dipsaci</name>
    <dbReference type="NCBI Taxonomy" id="166011"/>
    <lineage>
        <taxon>Eukaryota</taxon>
        <taxon>Metazoa</taxon>
        <taxon>Ecdysozoa</taxon>
        <taxon>Nematoda</taxon>
        <taxon>Chromadorea</taxon>
        <taxon>Rhabditida</taxon>
        <taxon>Tylenchina</taxon>
        <taxon>Tylenchomorpha</taxon>
        <taxon>Sphaerularioidea</taxon>
        <taxon>Anguinidae</taxon>
        <taxon>Anguininae</taxon>
        <taxon>Ditylenchus</taxon>
    </lineage>
</organism>
<keyword evidence="5 6" id="KW-0349">Heme</keyword>
<dbReference type="GO" id="GO:0006805">
    <property type="term" value="P:xenobiotic metabolic process"/>
    <property type="evidence" value="ECO:0007669"/>
    <property type="project" value="TreeGrafter"/>
</dbReference>
<dbReference type="Proteomes" id="UP000887574">
    <property type="component" value="Unplaced"/>
</dbReference>
<dbReference type="PANTHER" id="PTHR24300:SF414">
    <property type="entry name" value="CYTOCHROME P450 FAMILY"/>
    <property type="match status" value="1"/>
</dbReference>
<evidence type="ECO:0000256" key="2">
    <source>
        <dbReference type="ARBA" id="ARBA00022723"/>
    </source>
</evidence>
<proteinExistence type="inferred from homology"/>
<dbReference type="GO" id="GO:0016712">
    <property type="term" value="F:oxidoreductase activity, acting on paired donors, with incorporation or reduction of molecular oxygen, reduced flavin or flavoprotein as one donor, and incorporation of one atom of oxygen"/>
    <property type="evidence" value="ECO:0007669"/>
    <property type="project" value="TreeGrafter"/>
</dbReference>
<accession>A0A915D4W1</accession>
<comment type="cofactor">
    <cofactor evidence="5">
        <name>heme</name>
        <dbReference type="ChEBI" id="CHEBI:30413"/>
    </cofactor>
</comment>
<keyword evidence="2 5" id="KW-0479">Metal-binding</keyword>
<protein>
    <submittedName>
        <fullName evidence="8">Cytochrome P450</fullName>
    </submittedName>
</protein>
<dbReference type="Gene3D" id="1.10.630.10">
    <property type="entry name" value="Cytochrome P450"/>
    <property type="match status" value="2"/>
</dbReference>
<sequence>MFYTFHEIYWKRRNLPPGPYPWLLAGNMPQVLLHPNNLDQLFLKWKQKYGGVFTFWMGPYPIVMVGDVDKMKLYFVRHADVFTGSGELVELVVIQNCLGGHNGIVQVQGEKWREQRRFTLHTLRDFGLGRSSMQHNILTQVDSLIHHFQSQIPNQSSIEDDASFVQLQAMLGQQSSLVTRPIMGLYLTLPITVHIPWLNSSWLKLIQIRDNLWDFLERQIQEHKVAFHSTQPATDFTFAYLLEMHKRKHDSQEDMDIQHKCQIELDGVDGCRVELRHRPRLNYLQATLLEIQRVANILPINLLRTCTQSIQLDGYHYPKDTMVLPQVSIAMNDPSNFNRPHLFQPERFLNVKTNSLNKPEAFLPFSLGKRQCLGESLAKAELFLILANLLKQFEFELDVESRGRPLSKDNMVLRCHQNHSIVW</sequence>
<name>A0A915D4W1_9BILA</name>
<dbReference type="WBParaSite" id="jg15604">
    <property type="protein sequence ID" value="jg15604"/>
    <property type="gene ID" value="jg15604"/>
</dbReference>
<dbReference type="InterPro" id="IPR050182">
    <property type="entry name" value="Cytochrome_P450_fam2"/>
</dbReference>
<dbReference type="PRINTS" id="PR00385">
    <property type="entry name" value="P450"/>
</dbReference>
<dbReference type="PROSITE" id="PS00086">
    <property type="entry name" value="CYTOCHROME_P450"/>
    <property type="match status" value="1"/>
</dbReference>
<dbReference type="GO" id="GO:0005506">
    <property type="term" value="F:iron ion binding"/>
    <property type="evidence" value="ECO:0007669"/>
    <property type="project" value="InterPro"/>
</dbReference>
<dbReference type="PANTHER" id="PTHR24300">
    <property type="entry name" value="CYTOCHROME P450 508A4-RELATED"/>
    <property type="match status" value="1"/>
</dbReference>
<keyword evidence="3 5" id="KW-0408">Iron</keyword>
<dbReference type="InterPro" id="IPR017972">
    <property type="entry name" value="Cyt_P450_CS"/>
</dbReference>
<keyword evidence="6" id="KW-0560">Oxidoreductase</keyword>
<keyword evidence="4 6" id="KW-0503">Monooxygenase</keyword>
<feature type="binding site" description="axial binding residue" evidence="5">
    <location>
        <position position="372"/>
    </location>
    <ligand>
        <name>heme</name>
        <dbReference type="ChEBI" id="CHEBI:30413"/>
    </ligand>
    <ligandPart>
        <name>Fe</name>
        <dbReference type="ChEBI" id="CHEBI:18248"/>
    </ligandPart>
</feature>
<dbReference type="SUPFAM" id="SSF48264">
    <property type="entry name" value="Cytochrome P450"/>
    <property type="match status" value="1"/>
</dbReference>
<dbReference type="Pfam" id="PF00067">
    <property type="entry name" value="p450"/>
    <property type="match status" value="2"/>
</dbReference>
<evidence type="ECO:0000256" key="5">
    <source>
        <dbReference type="PIRSR" id="PIRSR602401-1"/>
    </source>
</evidence>
<dbReference type="InterPro" id="IPR002401">
    <property type="entry name" value="Cyt_P450_E_grp-I"/>
</dbReference>
<evidence type="ECO:0000256" key="4">
    <source>
        <dbReference type="ARBA" id="ARBA00023033"/>
    </source>
</evidence>
<dbReference type="GO" id="GO:0006082">
    <property type="term" value="P:organic acid metabolic process"/>
    <property type="evidence" value="ECO:0007669"/>
    <property type="project" value="TreeGrafter"/>
</dbReference>
<evidence type="ECO:0000313" key="8">
    <source>
        <dbReference type="WBParaSite" id="jg15604"/>
    </source>
</evidence>
<dbReference type="InterPro" id="IPR036396">
    <property type="entry name" value="Cyt_P450_sf"/>
</dbReference>
<evidence type="ECO:0000256" key="6">
    <source>
        <dbReference type="RuleBase" id="RU000461"/>
    </source>
</evidence>
<dbReference type="PRINTS" id="PR00463">
    <property type="entry name" value="EP450I"/>
</dbReference>
<dbReference type="InterPro" id="IPR001128">
    <property type="entry name" value="Cyt_P450"/>
</dbReference>
<dbReference type="AlphaFoldDB" id="A0A915D4W1"/>
<comment type="similarity">
    <text evidence="1 6">Belongs to the cytochrome P450 family.</text>
</comment>
<evidence type="ECO:0000256" key="1">
    <source>
        <dbReference type="ARBA" id="ARBA00010617"/>
    </source>
</evidence>
<dbReference type="GO" id="GO:0005737">
    <property type="term" value="C:cytoplasm"/>
    <property type="evidence" value="ECO:0007669"/>
    <property type="project" value="TreeGrafter"/>
</dbReference>
<evidence type="ECO:0000256" key="3">
    <source>
        <dbReference type="ARBA" id="ARBA00023004"/>
    </source>
</evidence>
<evidence type="ECO:0000313" key="7">
    <source>
        <dbReference type="Proteomes" id="UP000887574"/>
    </source>
</evidence>
<dbReference type="GO" id="GO:0020037">
    <property type="term" value="F:heme binding"/>
    <property type="evidence" value="ECO:0007669"/>
    <property type="project" value="InterPro"/>
</dbReference>